<proteinExistence type="predicted"/>
<accession>A0A9P9WGU9</accession>
<reference evidence="1" key="1">
    <citation type="submission" date="2021-03" db="EMBL/GenBank/DDBJ databases">
        <title>Revisited historic fungal species revealed as producer of novel bioactive compounds through whole genome sequencing and comparative genomics.</title>
        <authorList>
            <person name="Vignolle G.A."/>
            <person name="Hochenegger N."/>
            <person name="Mach R.L."/>
            <person name="Mach-Aigner A.R."/>
            <person name="Javad Rahimi M."/>
            <person name="Salim K.A."/>
            <person name="Chan C.M."/>
            <person name="Lim L.B.L."/>
            <person name="Cai F."/>
            <person name="Druzhinina I.S."/>
            <person name="U'Ren J.M."/>
            <person name="Derntl C."/>
        </authorList>
    </citation>
    <scope>NUCLEOTIDE SEQUENCE</scope>
    <source>
        <strain evidence="1">TUCIM 5799</strain>
    </source>
</reference>
<dbReference type="InterPro" id="IPR053204">
    <property type="entry name" value="Oxopyrrolidines_Biosynth-assoc"/>
</dbReference>
<dbReference type="PANTHER" id="PTHR38797:SF4">
    <property type="entry name" value="NUCLEAR PORE COMPLEX PROTEIN NUP85"/>
    <property type="match status" value="1"/>
</dbReference>
<protein>
    <submittedName>
        <fullName evidence="1">Uncharacterized protein</fullName>
    </submittedName>
</protein>
<dbReference type="EMBL" id="JAFIMR010000027">
    <property type="protein sequence ID" value="KAI1862482.1"/>
    <property type="molecule type" value="Genomic_DNA"/>
</dbReference>
<evidence type="ECO:0000313" key="2">
    <source>
        <dbReference type="Proteomes" id="UP000829685"/>
    </source>
</evidence>
<gene>
    <name evidence="1" type="ORF">JX265_009196</name>
</gene>
<dbReference type="Proteomes" id="UP000829685">
    <property type="component" value="Unassembled WGS sequence"/>
</dbReference>
<dbReference type="AlphaFoldDB" id="A0A9P9WGU9"/>
<comment type="caution">
    <text evidence="1">The sequence shown here is derived from an EMBL/GenBank/DDBJ whole genome shotgun (WGS) entry which is preliminary data.</text>
</comment>
<name>A0A9P9WGU9_9PEZI</name>
<sequence>MGDMLEDVPVPTGSRESSWLTRKLGQRKSTKIYALPAKQVFEILDAYLQPDSGSTIKSAAQSIESLLPAPPVPENADCLSDLWILLLEMASQVPYDHPAQIKLSYFSPVAVRAINNDKDGFHFASRPEGLMLVLGEYHFPGGREGGLFEDIDAARWINSNAFVALLASSELPVAAHKGLWSLRDALEEPYSKKYSDSEISAAAQWILHAGQWLFRWIQVPQEVTSQDEQSTEPGSLWTDGGSGYSLERWRFWRQGFQSASEREEAKQETKMLSSKAVKLMDVLEANYVA</sequence>
<dbReference type="Pfam" id="PF12311">
    <property type="entry name" value="DUF3632"/>
    <property type="match status" value="1"/>
</dbReference>
<organism evidence="1 2">
    <name type="scientific">Neoarthrinium moseri</name>
    <dbReference type="NCBI Taxonomy" id="1658444"/>
    <lineage>
        <taxon>Eukaryota</taxon>
        <taxon>Fungi</taxon>
        <taxon>Dikarya</taxon>
        <taxon>Ascomycota</taxon>
        <taxon>Pezizomycotina</taxon>
        <taxon>Sordariomycetes</taxon>
        <taxon>Xylariomycetidae</taxon>
        <taxon>Amphisphaeriales</taxon>
        <taxon>Apiosporaceae</taxon>
        <taxon>Neoarthrinium</taxon>
    </lineage>
</organism>
<dbReference type="InterPro" id="IPR022085">
    <property type="entry name" value="OpdG"/>
</dbReference>
<keyword evidence="2" id="KW-1185">Reference proteome</keyword>
<evidence type="ECO:0000313" key="1">
    <source>
        <dbReference type="EMBL" id="KAI1862482.1"/>
    </source>
</evidence>
<dbReference type="PANTHER" id="PTHR38797">
    <property type="entry name" value="NUCLEAR PORE COMPLEX PROTEIN NUP85-RELATED"/>
    <property type="match status" value="1"/>
</dbReference>